<gene>
    <name evidence="5" type="ORF">NAPIS_ORF01602</name>
</gene>
<dbReference type="Pfam" id="PF11976">
    <property type="entry name" value="Rad60-SLD"/>
    <property type="match status" value="1"/>
</dbReference>
<protein>
    <recommendedName>
        <fullName evidence="2">N-acetylglucosaminylphosphatidylinositol deacetylase</fullName>
        <ecNumber evidence="2">3.5.1.89</ecNumber>
    </recommendedName>
</protein>
<comment type="similarity">
    <text evidence="1">Belongs to the PIGL family.</text>
</comment>
<evidence type="ECO:0000256" key="2">
    <source>
        <dbReference type="ARBA" id="ARBA00012176"/>
    </source>
</evidence>
<dbReference type="InterPro" id="IPR024078">
    <property type="entry name" value="LmbE-like_dom_sf"/>
</dbReference>
<dbReference type="EC" id="3.5.1.89" evidence="2"/>
<accession>T0KZV4</accession>
<sequence length="651" mass="76212">MELINMCTIYGSELEFKVKKNITFRKILKTYAENVHKNPNELRLIFNGKVLNLDETPDFRNMEDGDELEVAASQVGGSKINKQIYDDNYQVKKALCSSCIIFNLVTVILFYFNGRFNFTKMIISSIPEIIVIMCILKISKPSFKYENNTIELVDPGTSLTKQGIPSLLSSYNYYNYVSGNYLLLVAHPDDESMFFAPTLLNLKGRIRILCLSKGNTQFVYSKRELEMIKLCKNYNFELILYNFFDNDKWDENVISDILEYTFLTSPFKTLITFDNFGVSYHQNHISCFLGAEKFRNNKSSRPNFHIQFWYLNSKNLFTKYILNFSKNDFILGFDNYFQALVGITSFDNLRAVETEKKHKYDLLANHCGAMNGYKTRIIPYSMTWEGITTTFHKKYRSELNLDSRTQAYIQARVLKMTLESLSMEARRGEVIMENEQEVTEKENLESNMCENRPISISFSFDILQQVEEEIYVGIIETEKVNQMLSHDYMRRHNEALRCIHLQLCLNYGLTKSKKIRNHSLQECRANKSVEIRVDTRIPTSIKVKYNKPDVFILDKIKKEILIVEHKYDLLANHCGAMNGYKTRIIPYVMAWEGITTTFHKKYRSELNLDSRTQAYIQARVLKMTLESLSMEARRGEVIMENEQENNFFKFI</sequence>
<dbReference type="InterPro" id="IPR008506">
    <property type="entry name" value="SND2/TMEM208"/>
</dbReference>
<keyword evidence="3" id="KW-0812">Transmembrane</keyword>
<dbReference type="Gene3D" id="3.10.20.90">
    <property type="entry name" value="Phosphatidylinositol 3-kinase Catalytic Subunit, Chain A, domain 1"/>
    <property type="match status" value="1"/>
</dbReference>
<dbReference type="EMBL" id="KE647232">
    <property type="protein sequence ID" value="EQB60817.1"/>
    <property type="molecule type" value="Genomic_DNA"/>
</dbReference>
<dbReference type="AlphaFoldDB" id="T0KZV4"/>
<dbReference type="UniPathway" id="UPA00196"/>
<dbReference type="HOGENOM" id="CLU_420969_0_0_1"/>
<feature type="domain" description="Ubiquitin-like" evidence="4">
    <location>
        <begin position="4"/>
        <end position="77"/>
    </location>
</feature>
<keyword evidence="6" id="KW-1185">Reference proteome</keyword>
<dbReference type="InterPro" id="IPR029071">
    <property type="entry name" value="Ubiquitin-like_domsf"/>
</dbReference>
<dbReference type="SUPFAM" id="SSF54236">
    <property type="entry name" value="Ubiquitin-like"/>
    <property type="match status" value="1"/>
</dbReference>
<evidence type="ECO:0000256" key="3">
    <source>
        <dbReference type="SAM" id="Phobius"/>
    </source>
</evidence>
<dbReference type="Pfam" id="PF05620">
    <property type="entry name" value="TMEM208_SND2"/>
    <property type="match status" value="1"/>
</dbReference>
<dbReference type="VEuPathDB" id="MicrosporidiaDB:NAPIS_ORF01602"/>
<evidence type="ECO:0000313" key="6">
    <source>
        <dbReference type="Proteomes" id="UP000053780"/>
    </source>
</evidence>
<dbReference type="PANTHER" id="PTHR12993:SF11">
    <property type="entry name" value="N-ACETYLGLUCOSAMINYL-PHOSPHATIDYLINOSITOL DE-N-ACETYLASE"/>
    <property type="match status" value="1"/>
</dbReference>
<dbReference type="CDD" id="cd01763">
    <property type="entry name" value="Ubl_SUMO_like"/>
    <property type="match status" value="1"/>
</dbReference>
<dbReference type="GO" id="GO:0016020">
    <property type="term" value="C:membrane"/>
    <property type="evidence" value="ECO:0007669"/>
    <property type="project" value="GOC"/>
</dbReference>
<evidence type="ECO:0000313" key="5">
    <source>
        <dbReference type="EMBL" id="EQB60817.1"/>
    </source>
</evidence>
<dbReference type="InterPro" id="IPR003737">
    <property type="entry name" value="GlcNAc_PI_deacetylase-related"/>
</dbReference>
<reference evidence="5 6" key="1">
    <citation type="journal article" date="2013" name="BMC Genomics">
        <title>Genome sequencing and comparative genomics of honey bee microsporidia, Nosema apis reveal novel insights into host-parasite interactions.</title>
        <authorList>
            <person name="Chen Yp."/>
            <person name="Pettis J.S."/>
            <person name="Zhao Y."/>
            <person name="Liu X."/>
            <person name="Tallon L.J."/>
            <person name="Sadzewicz L.D."/>
            <person name="Li R."/>
            <person name="Zheng H."/>
            <person name="Huang S."/>
            <person name="Zhang X."/>
            <person name="Hamilton M.C."/>
            <person name="Pernal S.F."/>
            <person name="Melathopoulos A.P."/>
            <person name="Yan X."/>
            <person name="Evans J.D."/>
        </authorList>
    </citation>
    <scope>NUCLEOTIDE SEQUENCE [LARGE SCALE GENOMIC DNA]</scope>
    <source>
        <strain evidence="5 6">BRL 01</strain>
    </source>
</reference>
<keyword evidence="3" id="KW-0472">Membrane</keyword>
<evidence type="ECO:0000256" key="1">
    <source>
        <dbReference type="ARBA" id="ARBA00006066"/>
    </source>
</evidence>
<dbReference type="PANTHER" id="PTHR12993">
    <property type="entry name" value="N-ACETYLGLUCOSAMINYL-PHOSPHATIDYLINOSITOL DE-N-ACETYLASE-RELATED"/>
    <property type="match status" value="1"/>
</dbReference>
<dbReference type="Proteomes" id="UP000053780">
    <property type="component" value="Unassembled WGS sequence"/>
</dbReference>
<feature type="transmembrane region" description="Helical" evidence="3">
    <location>
        <begin position="94"/>
        <end position="112"/>
    </location>
</feature>
<dbReference type="InterPro" id="IPR000626">
    <property type="entry name" value="Ubiquitin-like_dom"/>
</dbReference>
<dbReference type="Pfam" id="PF02585">
    <property type="entry name" value="PIG-L"/>
    <property type="match status" value="1"/>
</dbReference>
<dbReference type="PROSITE" id="PS50053">
    <property type="entry name" value="UBIQUITIN_2"/>
    <property type="match status" value="1"/>
</dbReference>
<name>T0KZV4_9MICR</name>
<evidence type="ECO:0000259" key="4">
    <source>
        <dbReference type="PROSITE" id="PS50053"/>
    </source>
</evidence>
<keyword evidence="3" id="KW-1133">Transmembrane helix</keyword>
<dbReference type="SUPFAM" id="SSF102588">
    <property type="entry name" value="LmbE-like"/>
    <property type="match status" value="1"/>
</dbReference>
<organism evidence="5 6">
    <name type="scientific">Vairimorpha apis BRL 01</name>
    <dbReference type="NCBI Taxonomy" id="1037528"/>
    <lineage>
        <taxon>Eukaryota</taxon>
        <taxon>Fungi</taxon>
        <taxon>Fungi incertae sedis</taxon>
        <taxon>Microsporidia</taxon>
        <taxon>Nosematidae</taxon>
        <taxon>Vairimorpha</taxon>
    </lineage>
</organism>
<dbReference type="InterPro" id="IPR022617">
    <property type="entry name" value="Rad60/SUMO-like_dom"/>
</dbReference>
<dbReference type="GO" id="GO:0000225">
    <property type="term" value="F:N-acetylglucosaminylphosphatidylinositol deacetylase activity"/>
    <property type="evidence" value="ECO:0007669"/>
    <property type="project" value="UniProtKB-EC"/>
</dbReference>
<dbReference type="GO" id="GO:0005783">
    <property type="term" value="C:endoplasmic reticulum"/>
    <property type="evidence" value="ECO:0007669"/>
    <property type="project" value="TreeGrafter"/>
</dbReference>
<dbReference type="OrthoDB" id="440160at2759"/>
<proteinExistence type="inferred from homology"/>
<dbReference type="Gene3D" id="3.40.50.10320">
    <property type="entry name" value="LmbE-like"/>
    <property type="match status" value="1"/>
</dbReference>
<dbReference type="GO" id="GO:0006506">
    <property type="term" value="P:GPI anchor biosynthetic process"/>
    <property type="evidence" value="ECO:0007669"/>
    <property type="project" value="UniProtKB-UniPathway"/>
</dbReference>